<dbReference type="SUPFAM" id="SSF75217">
    <property type="entry name" value="alpha/beta knot"/>
    <property type="match status" value="1"/>
</dbReference>
<sequence>MQVDIVTLFPRFFVEPLATSIVGRAIEGGQLEVNLHDLRTYSQDRHRTVDDTPYGGGGGMVIKPGPVAACWTENQFANGHCIHLSADGEPLTQDLAAELSLQSHMVLLCGHYKGVDERARRQFIDQEISIGDYVLTGGEPAALVLIDAVTRLIPGVLGNFSSAMADSFH</sequence>
<feature type="non-terminal residue" evidence="7">
    <location>
        <position position="169"/>
    </location>
</feature>
<keyword evidence="5" id="KW-0819">tRNA processing</keyword>
<dbReference type="AlphaFoldDB" id="A0A382AMZ1"/>
<dbReference type="GO" id="GO:0052906">
    <property type="term" value="F:tRNA (guanine(37)-N1)-methyltransferase activity"/>
    <property type="evidence" value="ECO:0007669"/>
    <property type="project" value="InterPro"/>
</dbReference>
<dbReference type="GO" id="GO:0002939">
    <property type="term" value="P:tRNA N1-guanine methylation"/>
    <property type="evidence" value="ECO:0007669"/>
    <property type="project" value="TreeGrafter"/>
</dbReference>
<dbReference type="PANTHER" id="PTHR46417">
    <property type="entry name" value="TRNA (GUANINE-N(1)-)-METHYLTRANSFERASE"/>
    <property type="match status" value="1"/>
</dbReference>
<dbReference type="FunFam" id="3.40.1280.10:FF:000001">
    <property type="entry name" value="tRNA (guanine-N(1)-)-methyltransferase"/>
    <property type="match status" value="1"/>
</dbReference>
<evidence type="ECO:0000313" key="7">
    <source>
        <dbReference type="EMBL" id="SVB02502.1"/>
    </source>
</evidence>
<keyword evidence="2" id="KW-0963">Cytoplasm</keyword>
<organism evidence="7">
    <name type="scientific">marine metagenome</name>
    <dbReference type="NCBI Taxonomy" id="408172"/>
    <lineage>
        <taxon>unclassified sequences</taxon>
        <taxon>metagenomes</taxon>
        <taxon>ecological metagenomes</taxon>
    </lineage>
</organism>
<dbReference type="HAMAP" id="MF_00605">
    <property type="entry name" value="TrmD"/>
    <property type="match status" value="1"/>
</dbReference>
<evidence type="ECO:0000256" key="3">
    <source>
        <dbReference type="ARBA" id="ARBA00022679"/>
    </source>
</evidence>
<reference evidence="7" key="1">
    <citation type="submission" date="2018-05" db="EMBL/GenBank/DDBJ databases">
        <authorList>
            <person name="Lanie J.A."/>
            <person name="Ng W.-L."/>
            <person name="Kazmierczak K.M."/>
            <person name="Andrzejewski T.M."/>
            <person name="Davidsen T.M."/>
            <person name="Wayne K.J."/>
            <person name="Tettelin H."/>
            <person name="Glass J.I."/>
            <person name="Rusch D."/>
            <person name="Podicherti R."/>
            <person name="Tsui H.-C.T."/>
            <person name="Winkler M.E."/>
        </authorList>
    </citation>
    <scope>NUCLEOTIDE SEQUENCE</scope>
</reference>
<dbReference type="Pfam" id="PF01746">
    <property type="entry name" value="tRNA_m1G_MT"/>
    <property type="match status" value="1"/>
</dbReference>
<dbReference type="InterPro" id="IPR002649">
    <property type="entry name" value="tRNA_m1G_MeTrfase_TrmD"/>
</dbReference>
<dbReference type="NCBIfam" id="TIGR00088">
    <property type="entry name" value="trmD"/>
    <property type="match status" value="1"/>
</dbReference>
<comment type="subcellular location">
    <subcellularLocation>
        <location evidence="1">Cytoplasm</location>
    </subcellularLocation>
</comment>
<evidence type="ECO:0000259" key="6">
    <source>
        <dbReference type="Pfam" id="PF01746"/>
    </source>
</evidence>
<evidence type="ECO:0000256" key="2">
    <source>
        <dbReference type="ARBA" id="ARBA00022490"/>
    </source>
</evidence>
<keyword evidence="3" id="KW-0808">Transferase</keyword>
<evidence type="ECO:0000256" key="1">
    <source>
        <dbReference type="ARBA" id="ARBA00004496"/>
    </source>
</evidence>
<dbReference type="EMBL" id="UINC01025947">
    <property type="protein sequence ID" value="SVB02502.1"/>
    <property type="molecule type" value="Genomic_DNA"/>
</dbReference>
<dbReference type="PANTHER" id="PTHR46417:SF1">
    <property type="entry name" value="TRNA (GUANINE-N(1)-)-METHYLTRANSFERASE"/>
    <property type="match status" value="1"/>
</dbReference>
<feature type="domain" description="tRNA methyltransferase TRMD/TRM10-type" evidence="6">
    <location>
        <begin position="1"/>
        <end position="168"/>
    </location>
</feature>
<gene>
    <name evidence="7" type="ORF">METZ01_LOCUS155356</name>
</gene>
<name>A0A382AMZ1_9ZZZZ</name>
<protein>
    <recommendedName>
        <fullName evidence="6">tRNA methyltransferase TRMD/TRM10-type domain-containing protein</fullName>
    </recommendedName>
</protein>
<dbReference type="InterPro" id="IPR029028">
    <property type="entry name" value="Alpha/beta_knot_MTases"/>
</dbReference>
<accession>A0A382AMZ1</accession>
<evidence type="ECO:0000256" key="4">
    <source>
        <dbReference type="ARBA" id="ARBA00022691"/>
    </source>
</evidence>
<dbReference type="Gene3D" id="3.40.1280.10">
    <property type="match status" value="1"/>
</dbReference>
<dbReference type="InterPro" id="IPR029026">
    <property type="entry name" value="tRNA_m1G_MTases_N"/>
</dbReference>
<keyword evidence="4" id="KW-0949">S-adenosyl-L-methionine</keyword>
<proteinExistence type="inferred from homology"/>
<dbReference type="GO" id="GO:0005829">
    <property type="term" value="C:cytosol"/>
    <property type="evidence" value="ECO:0007669"/>
    <property type="project" value="TreeGrafter"/>
</dbReference>
<evidence type="ECO:0000256" key="5">
    <source>
        <dbReference type="ARBA" id="ARBA00022694"/>
    </source>
</evidence>
<dbReference type="InterPro" id="IPR016009">
    <property type="entry name" value="tRNA_MeTrfase_TRMD/TRM10"/>
</dbReference>